<name>B8BKZ3_ORYSI</name>
<feature type="region of interest" description="Disordered" evidence="1">
    <location>
        <begin position="1"/>
        <end position="118"/>
    </location>
</feature>
<dbReference type="Gramene" id="BGIOSGA035415-TA">
    <property type="protein sequence ID" value="BGIOSGA035415-PA"/>
    <property type="gene ID" value="BGIOSGA035415"/>
</dbReference>
<feature type="compositionally biased region" description="Gly residues" evidence="1">
    <location>
        <begin position="61"/>
        <end position="71"/>
    </location>
</feature>
<evidence type="ECO:0000313" key="3">
    <source>
        <dbReference type="Proteomes" id="UP000007015"/>
    </source>
</evidence>
<accession>B8BKZ3</accession>
<protein>
    <submittedName>
        <fullName evidence="2">Uncharacterized protein</fullName>
    </submittedName>
</protein>
<dbReference type="EMBL" id="CM000136">
    <property type="protein sequence ID" value="EEC68329.1"/>
    <property type="molecule type" value="Genomic_DNA"/>
</dbReference>
<evidence type="ECO:0000256" key="1">
    <source>
        <dbReference type="SAM" id="MobiDB-lite"/>
    </source>
</evidence>
<feature type="compositionally biased region" description="Polar residues" evidence="1">
    <location>
        <begin position="24"/>
        <end position="51"/>
    </location>
</feature>
<reference evidence="2 3" key="1">
    <citation type="journal article" date="2005" name="PLoS Biol.">
        <title>The genomes of Oryza sativa: a history of duplications.</title>
        <authorList>
            <person name="Yu J."/>
            <person name="Wang J."/>
            <person name="Lin W."/>
            <person name="Li S."/>
            <person name="Li H."/>
            <person name="Zhou J."/>
            <person name="Ni P."/>
            <person name="Dong W."/>
            <person name="Hu S."/>
            <person name="Zeng C."/>
            <person name="Zhang J."/>
            <person name="Zhang Y."/>
            <person name="Li R."/>
            <person name="Xu Z."/>
            <person name="Li S."/>
            <person name="Li X."/>
            <person name="Zheng H."/>
            <person name="Cong L."/>
            <person name="Lin L."/>
            <person name="Yin J."/>
            <person name="Geng J."/>
            <person name="Li G."/>
            <person name="Shi J."/>
            <person name="Liu J."/>
            <person name="Lv H."/>
            <person name="Li J."/>
            <person name="Wang J."/>
            <person name="Deng Y."/>
            <person name="Ran L."/>
            <person name="Shi X."/>
            <person name="Wang X."/>
            <person name="Wu Q."/>
            <person name="Li C."/>
            <person name="Ren X."/>
            <person name="Wang J."/>
            <person name="Wang X."/>
            <person name="Li D."/>
            <person name="Liu D."/>
            <person name="Zhang X."/>
            <person name="Ji Z."/>
            <person name="Zhao W."/>
            <person name="Sun Y."/>
            <person name="Zhang Z."/>
            <person name="Bao J."/>
            <person name="Han Y."/>
            <person name="Dong L."/>
            <person name="Ji J."/>
            <person name="Chen P."/>
            <person name="Wu S."/>
            <person name="Liu J."/>
            <person name="Xiao Y."/>
            <person name="Bu D."/>
            <person name="Tan J."/>
            <person name="Yang L."/>
            <person name="Ye C."/>
            <person name="Zhang J."/>
            <person name="Xu J."/>
            <person name="Zhou Y."/>
            <person name="Yu Y."/>
            <person name="Zhang B."/>
            <person name="Zhuang S."/>
            <person name="Wei H."/>
            <person name="Liu B."/>
            <person name="Lei M."/>
            <person name="Yu H."/>
            <person name="Li Y."/>
            <person name="Xu H."/>
            <person name="Wei S."/>
            <person name="He X."/>
            <person name="Fang L."/>
            <person name="Zhang Z."/>
            <person name="Zhang Y."/>
            <person name="Huang X."/>
            <person name="Su Z."/>
            <person name="Tong W."/>
            <person name="Li J."/>
            <person name="Tong Z."/>
            <person name="Li S."/>
            <person name="Ye J."/>
            <person name="Wang L."/>
            <person name="Fang L."/>
            <person name="Lei T."/>
            <person name="Chen C."/>
            <person name="Chen H."/>
            <person name="Xu Z."/>
            <person name="Li H."/>
            <person name="Huang H."/>
            <person name="Zhang F."/>
            <person name="Xu H."/>
            <person name="Li N."/>
            <person name="Zhao C."/>
            <person name="Li S."/>
            <person name="Dong L."/>
            <person name="Huang Y."/>
            <person name="Li L."/>
            <person name="Xi Y."/>
            <person name="Qi Q."/>
            <person name="Li W."/>
            <person name="Zhang B."/>
            <person name="Hu W."/>
            <person name="Zhang Y."/>
            <person name="Tian X."/>
            <person name="Jiao Y."/>
            <person name="Liang X."/>
            <person name="Jin J."/>
            <person name="Gao L."/>
            <person name="Zheng W."/>
            <person name="Hao B."/>
            <person name="Liu S."/>
            <person name="Wang W."/>
            <person name="Yuan L."/>
            <person name="Cao M."/>
            <person name="McDermott J."/>
            <person name="Samudrala R."/>
            <person name="Wang J."/>
            <person name="Wong G.K."/>
            <person name="Yang H."/>
        </authorList>
    </citation>
    <scope>NUCLEOTIDE SEQUENCE [LARGE SCALE GENOMIC DNA]</scope>
    <source>
        <strain evidence="3">cv. 93-11</strain>
    </source>
</reference>
<organism evidence="2 3">
    <name type="scientific">Oryza sativa subsp. indica</name>
    <name type="common">Rice</name>
    <dbReference type="NCBI Taxonomy" id="39946"/>
    <lineage>
        <taxon>Eukaryota</taxon>
        <taxon>Viridiplantae</taxon>
        <taxon>Streptophyta</taxon>
        <taxon>Embryophyta</taxon>
        <taxon>Tracheophyta</taxon>
        <taxon>Spermatophyta</taxon>
        <taxon>Magnoliopsida</taxon>
        <taxon>Liliopsida</taxon>
        <taxon>Poales</taxon>
        <taxon>Poaceae</taxon>
        <taxon>BOP clade</taxon>
        <taxon>Oryzoideae</taxon>
        <taxon>Oryzeae</taxon>
        <taxon>Oryzinae</taxon>
        <taxon>Oryza</taxon>
        <taxon>Oryza sativa</taxon>
    </lineage>
</organism>
<dbReference type="HOGENOM" id="CLU_2076975_0_0_1"/>
<keyword evidence="3" id="KW-1185">Reference proteome</keyword>
<evidence type="ECO:0000313" key="2">
    <source>
        <dbReference type="EMBL" id="EEC68329.1"/>
    </source>
</evidence>
<proteinExistence type="predicted"/>
<gene>
    <name evidence="2" type="ORF">OsI_36428</name>
</gene>
<dbReference type="AlphaFoldDB" id="B8BKZ3"/>
<sequence length="118" mass="11295">MKGSQPAETASAFVAGTVGGASRPASSNNGSGGVPQNSTNGSVSAKNNSRNHGCAHNNSDGSGGNNGGGQGTPPTQTTKAGPPPLHGAGRCSGPAPGPVAIPLQSPGRDDSDVAWPGR</sequence>
<dbReference type="Proteomes" id="UP000007015">
    <property type="component" value="Chromosome 11"/>
</dbReference>